<dbReference type="InterPro" id="IPR011989">
    <property type="entry name" value="ARM-like"/>
</dbReference>
<feature type="compositionally biased region" description="Basic and acidic residues" evidence="8">
    <location>
        <begin position="1228"/>
        <end position="1249"/>
    </location>
</feature>
<dbReference type="InterPro" id="IPR048266">
    <property type="entry name" value="Rax2-like_second"/>
</dbReference>
<feature type="region of interest" description="Disordered" evidence="8">
    <location>
        <begin position="1218"/>
        <end position="1249"/>
    </location>
</feature>
<keyword evidence="4" id="KW-0747">Spliceosome</keyword>
<evidence type="ECO:0000256" key="5">
    <source>
        <dbReference type="ARBA" id="ARBA00022737"/>
    </source>
</evidence>
<keyword evidence="5" id="KW-0677">Repeat</keyword>
<evidence type="ECO:0000256" key="9">
    <source>
        <dbReference type="SAM" id="SignalP"/>
    </source>
</evidence>
<keyword evidence="6" id="KW-0508">mRNA splicing</keyword>
<dbReference type="InterPro" id="IPR015016">
    <property type="entry name" value="SF3b_su1"/>
</dbReference>
<keyword evidence="7" id="KW-0539">Nucleus</keyword>
<keyword evidence="9" id="KW-0732">Signal</keyword>
<feature type="signal peptide" evidence="9">
    <location>
        <begin position="1"/>
        <end position="34"/>
    </location>
</feature>
<evidence type="ECO:0000259" key="12">
    <source>
        <dbReference type="Pfam" id="PF20842"/>
    </source>
</evidence>
<protein>
    <submittedName>
        <fullName evidence="15">Uncharacterized protein</fullName>
    </submittedName>
</protein>
<evidence type="ECO:0000256" key="8">
    <source>
        <dbReference type="SAM" id="MobiDB-lite"/>
    </source>
</evidence>
<proteinExistence type="inferred from homology"/>
<keyword evidence="3" id="KW-0507">mRNA processing</keyword>
<evidence type="ECO:0000256" key="4">
    <source>
        <dbReference type="ARBA" id="ARBA00022728"/>
    </source>
</evidence>
<feature type="domain" description="Rax2-like second" evidence="12">
    <location>
        <begin position="225"/>
        <end position="374"/>
    </location>
</feature>
<evidence type="ECO:0000313" key="15">
    <source>
        <dbReference type="EMBL" id="KAK6954336.1"/>
    </source>
</evidence>
<evidence type="ECO:0000259" key="10">
    <source>
        <dbReference type="Pfam" id="PF08920"/>
    </source>
</evidence>
<dbReference type="InterPro" id="IPR024982">
    <property type="entry name" value="Rax2-like_C"/>
</dbReference>
<dbReference type="SUPFAM" id="SSF50965">
    <property type="entry name" value="Galactose oxidase, central domain"/>
    <property type="match status" value="1"/>
</dbReference>
<dbReference type="FunFam" id="1.25.10.10:FF:000810">
    <property type="entry name" value="Splicing factor 3B subunit 1"/>
    <property type="match status" value="1"/>
</dbReference>
<dbReference type="Proteomes" id="UP001369815">
    <property type="component" value="Unassembled WGS sequence"/>
</dbReference>
<name>A0AAX6MPD3_9PEZI</name>
<dbReference type="SUPFAM" id="SSF48371">
    <property type="entry name" value="ARM repeat"/>
    <property type="match status" value="1"/>
</dbReference>
<comment type="similarity">
    <text evidence="2">Belongs to the SF3B1 family.</text>
</comment>
<dbReference type="GO" id="GO:0000245">
    <property type="term" value="P:spliceosomal complex assembly"/>
    <property type="evidence" value="ECO:0007669"/>
    <property type="project" value="InterPro"/>
</dbReference>
<evidence type="ECO:0000259" key="13">
    <source>
        <dbReference type="Pfam" id="PF20843"/>
    </source>
</evidence>
<feature type="domain" description="Splicing factor 3B subunit 1" evidence="10">
    <location>
        <begin position="1442"/>
        <end position="1561"/>
    </location>
</feature>
<dbReference type="FunFam" id="1.25.10.10:FF:000069">
    <property type="entry name" value="Splicing factor 3B subunit 1"/>
    <property type="match status" value="1"/>
</dbReference>
<dbReference type="GO" id="GO:0003729">
    <property type="term" value="F:mRNA binding"/>
    <property type="evidence" value="ECO:0007669"/>
    <property type="project" value="InterPro"/>
</dbReference>
<gene>
    <name evidence="15" type="ORF">Daesc_004303</name>
</gene>
<dbReference type="Pfam" id="PF20843">
    <property type="entry name" value="Rax2_3"/>
    <property type="match status" value="1"/>
</dbReference>
<dbReference type="Pfam" id="PF12768">
    <property type="entry name" value="Rax2"/>
    <property type="match status" value="1"/>
</dbReference>
<evidence type="ECO:0000313" key="16">
    <source>
        <dbReference type="Proteomes" id="UP001369815"/>
    </source>
</evidence>
<evidence type="ECO:0000259" key="14">
    <source>
        <dbReference type="Pfam" id="PF22646"/>
    </source>
</evidence>
<dbReference type="InterPro" id="IPR016024">
    <property type="entry name" value="ARM-type_fold"/>
</dbReference>
<dbReference type="InterPro" id="IPR038737">
    <property type="entry name" value="SF3b_su1-like"/>
</dbReference>
<feature type="compositionally biased region" description="Basic and acidic residues" evidence="8">
    <location>
        <begin position="1359"/>
        <end position="1406"/>
    </location>
</feature>
<dbReference type="EMBL" id="JBANMG010000004">
    <property type="protein sequence ID" value="KAK6954336.1"/>
    <property type="molecule type" value="Genomic_DNA"/>
</dbReference>
<sequence>MKIAFRPSCATRGHTSISSSWLFALASFASLSRAITFNQIPDANLDTSQLGRVGIAGDFSGISLYQYDRQTELPFSSNGSEQLLTRLPNGVFVNLLEADASIQTMCMFQGQLILGGNFTSLGGVQSPGIASFDPNTSKVTPLANLSGQVNSLLCDDEAGKVYVGGSFRAEDSTNAITWLASKSWASLPFAGFNGPVNSITKAPTGHIIFGGSFTGLGNTSTPSTPDGQVINLSTATIEADQSTSAAGFSDPKNIVCKTNGTDGSGDTWLLQDNTPGAWRATFNYGFEPTKLRLWNTHQDGRGTRTWRFTALPLNGIMNFTYIDPVTKRNSTCTSECPLSDDPSVGFQDFHFVNRLGMNAFRLDISAWYGNGGGLAGIELFQDDIFAFAINDFNEPSCANTSTPSTATTTGTWTVTPSGMSNSQYLSAQLSKPVSSDAASVIFYPDIRESGEYIIKLYTPGCLQDNTCLRRGQIQVSGTLTSTGTNRTMDPRILYQTNEFDKYDQLHIGSVDASSSSFKPSITLSPVAGQSQSIPGDDFVMVAQRVGFELLNSTGGLNGLFEYDPSRATVDTSDFANSAFIKLSSSFEPKSAVTSLVASKDRTYIGGNFTSEDERNIVAVDNNGKTLVLDGGINGEVLSMYLDGNSLFVGGRFSNTRGGSTPGLANVAVYDSSSNHWSPLGAGVDGAVTSIVPTTLNLSGNAAEDVITLTGEFTHLLAFDNNDAAEVQGFAIWVKSQNNWLQNLDTPVPFLNGVLTTAVAISDNETLYAGSISSQVLRAYGATTVSDGFGNFPIKIHPPASQSSVSAGELSKRASLNNSTNTVSGVVTGAFYENGGNNVTVLGGHFIANASNGSTIYNLAFIDGADSNSVTGLGAEVSENSTFLSLAIQGDNLFAGGRVNGTAQGSVVNGLVSYNLASKSFGPQPPALAGNNVVVTSITVRPNTSDIYVGGSFERAGSLPCPSVCLFSTGTSQWNRPGFELGGDVKCTMWSSGSVLLAGGNLTINDNKAFLASYDASDSRWSLYSGASDLPGPVNALTAASSDYKQIWVAGTRPDGSTYLMKYDGSSWKSASITFDQGTVISSLQMFTVTQSHDSSDLIASDQTLLMTGSIAIPGFGTASSAIFNGTVIRPYALTSNIDGTTGSISRIFVQKENFFTSHSDSGMPLVAASAHEILFIFNQPFPPSRSHLRKRSRQRPAELLIMSDADFDAVRKLQAERNAAAAAKKGSRGRDPKNQRSDNSTKAKLTESFDTELYDRDGDDKYAGYLTSIPAADGEDEEMEDADNSHRLVGQYTATRAQIDEFAHGNGVEEDDPFAGRGENSTRIIDRETDYQKRRFDRVLTPTRADAFNRQGGAAEEGDTYRDIMERRELEREEERVKRAIQAKREGKETDGNHEATLKDGDKENTDAGSTEAATTGRKRKKRWDVASTAVDEPSSESTEGKTKRSRWDQAPSLPTPGAPDGAKKRSRWDQAPSATPVGASGLATPMHTSSLGGGAVKADISGPGGVLGDEELNALLPGEEQGYKILDPPSGYPTGHAPLHRVAATPLPPNYGGFMMQDPESTRLGGSQMPKEIPGVGELQFFKQEDMAYFGKLADGSDENSLSVEELKERKIMRLLLKIKNGTPPMRKTALRQLTDNARQFGAGALFNQILPLLMEKTLEDQERHLLVKVIDRILWKLDDLVRPYVHKILVVIEPLLIDQDYYARVEGREIISNLSKAAGLATMISTMRPDIDHVDEYVRNTTARAFAVVASALGIPALLPFLRAVCRSKKSWQARHTGVKIVQQIPILMGCAVLPHLKGLVDCIGPNLNDEQTKVRTVTSLAIAALAEASNPYGIESFDDILNPLWTGARKQRGKGLAGFLKAVGYIIPLMDEEYANYYTSQVMDILLREFSSPDEEMKKVVLKVVSQCAGTEGVTAGYLKEHVLDEFFKSFWVRRMALDKRNYRQVVETTVDIGQKVGVSEILERIVGNLKDESEAYRKMTVETVEKVVASLGAADIGERLEERLIDGILHSFQEQSVEDVIMLNGFGTVVNALGTRCKPYLPQIVSTILWRLNNKSATIRQQAADLISRIAIVMKQCGEDALMGKLGVVLYEYLGEEYPEVLGSILSALRSIVTVVGISQMQPPIKDLLPRLTPILRNRHEKVQENTIDLVGRIADRGPESVNAREWMRICFELLDMLKAHKKGIRRAANNTFGFIAKAIGPQDVLATLLNNLRVQERQSRVCTAVAIGIVAETCAPFTVLPALMNEYRVPELNVQNGVLKSLSFLFEYIGEMAKDYVYAVTPLLEDALIDRDQVHRQTAASVVKHIALGVVGLGCEDAMVHLLNLLWPNLFETSPHVIDRIVEAIEAIRMAVGPGLVLNYVWAGLFHPARKVRQPYWRLYNDAYVQTADAMVPYYPNLSEDGIDRPELAIVL</sequence>
<dbReference type="InterPro" id="IPR054573">
    <property type="entry name" value="PP2A/SF3B1-like_HEAT"/>
</dbReference>
<dbReference type="FunFam" id="1.25.10.10:FF:000066">
    <property type="entry name" value="Splicing factor 3B subunit 1"/>
    <property type="match status" value="1"/>
</dbReference>
<dbReference type="Pfam" id="PF20842">
    <property type="entry name" value="Rax2_2"/>
    <property type="match status" value="1"/>
</dbReference>
<evidence type="ECO:0000256" key="7">
    <source>
        <dbReference type="ARBA" id="ARBA00023242"/>
    </source>
</evidence>
<comment type="caution">
    <text evidence="15">The sequence shown here is derived from an EMBL/GenBank/DDBJ whole genome shotgun (WGS) entry which is preliminary data.</text>
</comment>
<evidence type="ECO:0000256" key="3">
    <source>
        <dbReference type="ARBA" id="ARBA00022664"/>
    </source>
</evidence>
<feature type="domain" description="Rax2-like third" evidence="13">
    <location>
        <begin position="385"/>
        <end position="549"/>
    </location>
</feature>
<feature type="domain" description="Phosphatase PP2A regulatory subunit A/Splicing factor 3B subunit 1-like HEAT repeat" evidence="14">
    <location>
        <begin position="2202"/>
        <end position="2280"/>
    </location>
</feature>
<keyword evidence="16" id="KW-1185">Reference proteome</keyword>
<feature type="compositionally biased region" description="Basic and acidic residues" evidence="8">
    <location>
        <begin position="1439"/>
        <end position="1448"/>
    </location>
</feature>
<dbReference type="Pfam" id="PF08920">
    <property type="entry name" value="SF3b1"/>
    <property type="match status" value="1"/>
</dbReference>
<dbReference type="Pfam" id="PF22646">
    <property type="entry name" value="PPP2R1A-like_HEAT"/>
    <property type="match status" value="1"/>
</dbReference>
<comment type="subcellular location">
    <subcellularLocation>
        <location evidence="1">Nucleus</location>
    </subcellularLocation>
</comment>
<dbReference type="Pfam" id="PF13513">
    <property type="entry name" value="HEAT_EZ"/>
    <property type="match status" value="1"/>
</dbReference>
<dbReference type="Gene3D" id="1.25.10.10">
    <property type="entry name" value="Leucine-rich Repeat Variant"/>
    <property type="match status" value="3"/>
</dbReference>
<organism evidence="15 16">
    <name type="scientific">Daldinia eschscholtzii</name>
    <dbReference type="NCBI Taxonomy" id="292717"/>
    <lineage>
        <taxon>Eukaryota</taxon>
        <taxon>Fungi</taxon>
        <taxon>Dikarya</taxon>
        <taxon>Ascomycota</taxon>
        <taxon>Pezizomycotina</taxon>
        <taxon>Sordariomycetes</taxon>
        <taxon>Xylariomycetidae</taxon>
        <taxon>Xylariales</taxon>
        <taxon>Hypoxylaceae</taxon>
        <taxon>Daldinia</taxon>
    </lineage>
</organism>
<feature type="domain" description="Rax2-like C-terminal" evidence="11">
    <location>
        <begin position="910"/>
        <end position="1158"/>
    </location>
</feature>
<evidence type="ECO:0000259" key="11">
    <source>
        <dbReference type="Pfam" id="PF12768"/>
    </source>
</evidence>
<dbReference type="InterPro" id="IPR048265">
    <property type="entry name" value="Rax2-like_third"/>
</dbReference>
<evidence type="ECO:0000256" key="1">
    <source>
        <dbReference type="ARBA" id="ARBA00004123"/>
    </source>
</evidence>
<dbReference type="PANTHER" id="PTHR12097">
    <property type="entry name" value="SPLICING FACTOR 3B, SUBUNIT 1-RELATED"/>
    <property type="match status" value="1"/>
</dbReference>
<accession>A0AAX6MPD3</accession>
<evidence type="ECO:0000256" key="6">
    <source>
        <dbReference type="ARBA" id="ARBA00023187"/>
    </source>
</evidence>
<dbReference type="InterPro" id="IPR011043">
    <property type="entry name" value="Gal_Oxase/kelch_b-propeller"/>
</dbReference>
<reference evidence="15 16" key="1">
    <citation type="journal article" date="2024" name="Front Chem Biol">
        <title>Unveiling the potential of Daldinia eschscholtzii MFLUCC 19-0629 through bioactivity and bioinformatics studies for enhanced sustainable agriculture production.</title>
        <authorList>
            <person name="Brooks S."/>
            <person name="Weaver J.A."/>
            <person name="Klomchit A."/>
            <person name="Alharthi S.A."/>
            <person name="Onlamun T."/>
            <person name="Nurani R."/>
            <person name="Vong T.K."/>
            <person name="Alberti F."/>
            <person name="Greco C."/>
        </authorList>
    </citation>
    <scope>NUCLEOTIDE SEQUENCE [LARGE SCALE GENOMIC DNA]</scope>
    <source>
        <strain evidence="15">MFLUCC 19-0629</strain>
    </source>
</reference>
<evidence type="ECO:0000256" key="2">
    <source>
        <dbReference type="ARBA" id="ARBA00005754"/>
    </source>
</evidence>
<feature type="region of interest" description="Disordered" evidence="8">
    <location>
        <begin position="1348"/>
        <end position="1497"/>
    </location>
</feature>
<feature type="chain" id="PRO_5043433236" evidence="9">
    <location>
        <begin position="35"/>
        <end position="2417"/>
    </location>
</feature>
<dbReference type="GO" id="GO:0005681">
    <property type="term" value="C:spliceosomal complex"/>
    <property type="evidence" value="ECO:0007669"/>
    <property type="project" value="UniProtKB-KW"/>
</dbReference>